<keyword evidence="2 3" id="KW-0040">ANK repeat</keyword>
<feature type="repeat" description="ANK" evidence="3">
    <location>
        <begin position="385"/>
        <end position="417"/>
    </location>
</feature>
<feature type="region of interest" description="Disordered" evidence="4">
    <location>
        <begin position="723"/>
        <end position="742"/>
    </location>
</feature>
<dbReference type="Pfam" id="PF12796">
    <property type="entry name" value="Ank_2"/>
    <property type="match status" value="2"/>
</dbReference>
<keyword evidence="6" id="KW-1185">Reference proteome</keyword>
<evidence type="ECO:0000313" key="5">
    <source>
        <dbReference type="EMBL" id="KAK3598768.1"/>
    </source>
</evidence>
<dbReference type="PROSITE" id="PS50297">
    <property type="entry name" value="ANK_REP_REGION"/>
    <property type="match status" value="2"/>
</dbReference>
<evidence type="ECO:0008006" key="7">
    <source>
        <dbReference type="Google" id="ProtNLM"/>
    </source>
</evidence>
<dbReference type="PROSITE" id="PS50088">
    <property type="entry name" value="ANK_REPEAT"/>
    <property type="match status" value="2"/>
</dbReference>
<gene>
    <name evidence="5" type="ORF">CHS0354_015565</name>
</gene>
<dbReference type="Proteomes" id="UP001195483">
    <property type="component" value="Unassembled WGS sequence"/>
</dbReference>
<evidence type="ECO:0000256" key="2">
    <source>
        <dbReference type="ARBA" id="ARBA00023043"/>
    </source>
</evidence>
<sequence>MDVDVAETVRKLRDFIKAGQLQNIQRLIGPITDFKLINAIDEQFVTQSSPSTDALNFAISCQQEPVAIYLVEKSFQIDRVFQVAGAHCDQWCMEGHGPSRCPKEYSATSQAQDKGMLRLKNLLDAIHHRNYKPGTGLTEPAVENHMPHPPTQREHKPHIHRPLPMVSTTHKKEVRPADIARSIVQSHGRLYSSKTGGSLLHMSIERDQPQVYVYVFAHAGVPVNIQDVNGDTALHLAVRRKRLDLVEALVQCCADISLRNKLGQTPLDEADLIIQQFLKMFEPPGLYSALFKSRDQAFGRIFRKSWCSVETVVKGKADGKTLINLVRERSEKDNKVWKCLRMLQDNEQSSLLIHAVLQEDINMTRNILKKMKNKETLQSRFRDRKGKTLLSHAIEANNLELVQLLVENGANVNQIRVRESQEDDITLDTSLTEATVPLFFKAVHADLDPNIAKYLDNVQKKIEHTEKDCEGNTVLFRAILEDVPVSTIFWLMDTMSGSNLLDRNKNGLTAKEFAEENGRPDVVKAIDRYILQNMNLNSWIQFPIRFYRPELLNITDEQSGKTFWEKLEEEKENQNLKRVMDFAQTEKHAISLFEAAASGFLDQVKNLNDALYQDRNGYTAMIRAIVFNQLEIVNEFCISKPLLKSIPDNCNRYPLHYAYMLPREQGKQFIQLLLEKDAEAVENRMDKDGRVAAEYADLRNTVDIQQMLYDARTLDAYGKRGPPLGPWPYGASKVPPTKVRGD</sequence>
<dbReference type="PANTHER" id="PTHR24198:SF165">
    <property type="entry name" value="ANKYRIN REPEAT-CONTAINING PROTEIN-RELATED"/>
    <property type="match status" value="1"/>
</dbReference>
<evidence type="ECO:0000313" key="6">
    <source>
        <dbReference type="Proteomes" id="UP001195483"/>
    </source>
</evidence>
<evidence type="ECO:0000256" key="1">
    <source>
        <dbReference type="ARBA" id="ARBA00022737"/>
    </source>
</evidence>
<proteinExistence type="predicted"/>
<reference evidence="5" key="2">
    <citation type="journal article" date="2021" name="Genome Biol. Evol.">
        <title>Developing a high-quality reference genome for a parasitic bivalve with doubly uniparental inheritance (Bivalvia: Unionida).</title>
        <authorList>
            <person name="Smith C.H."/>
        </authorList>
    </citation>
    <scope>NUCLEOTIDE SEQUENCE</scope>
    <source>
        <strain evidence="5">CHS0354</strain>
        <tissue evidence="5">Mantle</tissue>
    </source>
</reference>
<dbReference type="PRINTS" id="PR01415">
    <property type="entry name" value="ANKYRIN"/>
</dbReference>
<protein>
    <recommendedName>
        <fullName evidence="7">Ankyrin repeat protein</fullName>
    </recommendedName>
</protein>
<dbReference type="PANTHER" id="PTHR24198">
    <property type="entry name" value="ANKYRIN REPEAT AND PROTEIN KINASE DOMAIN-CONTAINING PROTEIN"/>
    <property type="match status" value="1"/>
</dbReference>
<dbReference type="InterPro" id="IPR036770">
    <property type="entry name" value="Ankyrin_rpt-contain_sf"/>
</dbReference>
<reference evidence="5" key="3">
    <citation type="submission" date="2023-05" db="EMBL/GenBank/DDBJ databases">
        <authorList>
            <person name="Smith C.H."/>
        </authorList>
    </citation>
    <scope>NUCLEOTIDE SEQUENCE</scope>
    <source>
        <strain evidence="5">CHS0354</strain>
        <tissue evidence="5">Mantle</tissue>
    </source>
</reference>
<organism evidence="5 6">
    <name type="scientific">Potamilus streckersoni</name>
    <dbReference type="NCBI Taxonomy" id="2493646"/>
    <lineage>
        <taxon>Eukaryota</taxon>
        <taxon>Metazoa</taxon>
        <taxon>Spiralia</taxon>
        <taxon>Lophotrochozoa</taxon>
        <taxon>Mollusca</taxon>
        <taxon>Bivalvia</taxon>
        <taxon>Autobranchia</taxon>
        <taxon>Heteroconchia</taxon>
        <taxon>Palaeoheterodonta</taxon>
        <taxon>Unionida</taxon>
        <taxon>Unionoidea</taxon>
        <taxon>Unionidae</taxon>
        <taxon>Ambleminae</taxon>
        <taxon>Lampsilini</taxon>
        <taxon>Potamilus</taxon>
    </lineage>
</organism>
<dbReference type="Gene3D" id="1.25.40.20">
    <property type="entry name" value="Ankyrin repeat-containing domain"/>
    <property type="match status" value="3"/>
</dbReference>
<evidence type="ECO:0000256" key="4">
    <source>
        <dbReference type="SAM" id="MobiDB-lite"/>
    </source>
</evidence>
<dbReference type="InterPro" id="IPR002110">
    <property type="entry name" value="Ankyrin_rpt"/>
</dbReference>
<accession>A0AAE0W1N0</accession>
<dbReference type="AlphaFoldDB" id="A0AAE0W1N0"/>
<dbReference type="EMBL" id="JAEAOA010000965">
    <property type="protein sequence ID" value="KAK3598768.1"/>
    <property type="molecule type" value="Genomic_DNA"/>
</dbReference>
<reference evidence="5" key="1">
    <citation type="journal article" date="2021" name="Genome Biol. Evol.">
        <title>A High-Quality Reference Genome for a Parasitic Bivalve with Doubly Uniparental Inheritance (Bivalvia: Unionida).</title>
        <authorList>
            <person name="Smith C.H."/>
        </authorList>
    </citation>
    <scope>NUCLEOTIDE SEQUENCE</scope>
    <source>
        <strain evidence="5">CHS0354</strain>
    </source>
</reference>
<feature type="repeat" description="ANK" evidence="3">
    <location>
        <begin position="229"/>
        <end position="261"/>
    </location>
</feature>
<keyword evidence="1" id="KW-0677">Repeat</keyword>
<evidence type="ECO:0000256" key="3">
    <source>
        <dbReference type="PROSITE-ProRule" id="PRU00023"/>
    </source>
</evidence>
<name>A0AAE0W1N0_9BIVA</name>
<dbReference type="SMART" id="SM00248">
    <property type="entry name" value="ANK"/>
    <property type="match status" value="7"/>
</dbReference>
<dbReference type="SUPFAM" id="SSF48403">
    <property type="entry name" value="Ankyrin repeat"/>
    <property type="match status" value="2"/>
</dbReference>
<comment type="caution">
    <text evidence="5">The sequence shown here is derived from an EMBL/GenBank/DDBJ whole genome shotgun (WGS) entry which is preliminary data.</text>
</comment>